<dbReference type="AlphaFoldDB" id="A0A6V7H1X2"/>
<evidence type="ECO:0000313" key="1">
    <source>
        <dbReference type="EMBL" id="CAD1473029.1"/>
    </source>
</evidence>
<name>A0A6V7H1X2_9HYME</name>
<evidence type="ECO:0000313" key="2">
    <source>
        <dbReference type="Proteomes" id="UP000752696"/>
    </source>
</evidence>
<dbReference type="Proteomes" id="UP000752696">
    <property type="component" value="Unassembled WGS sequence"/>
</dbReference>
<proteinExistence type="predicted"/>
<feature type="non-terminal residue" evidence="1">
    <location>
        <position position="1"/>
    </location>
</feature>
<accession>A0A6V7H1X2</accession>
<gene>
    <name evidence="1" type="ORF">MHI_LOCUS349627</name>
</gene>
<sequence>IEQPLTKGVSLQTPTSVLTKPNEASLKVVTNSKKEIHSRKINEKREVNLDDAESLIHCVQNFANRARRIADNIRSSIPVSKSAEYIDPLASSNILDSLLYLTSSIGIKWLA</sequence>
<organism evidence="1 2">
    <name type="scientific">Heterotrigona itama</name>
    <dbReference type="NCBI Taxonomy" id="395501"/>
    <lineage>
        <taxon>Eukaryota</taxon>
        <taxon>Metazoa</taxon>
        <taxon>Ecdysozoa</taxon>
        <taxon>Arthropoda</taxon>
        <taxon>Hexapoda</taxon>
        <taxon>Insecta</taxon>
        <taxon>Pterygota</taxon>
        <taxon>Neoptera</taxon>
        <taxon>Endopterygota</taxon>
        <taxon>Hymenoptera</taxon>
        <taxon>Apocrita</taxon>
        <taxon>Aculeata</taxon>
        <taxon>Apoidea</taxon>
        <taxon>Anthophila</taxon>
        <taxon>Apidae</taxon>
        <taxon>Heterotrigona</taxon>
    </lineage>
</organism>
<protein>
    <submittedName>
        <fullName evidence="1">Uncharacterized protein</fullName>
    </submittedName>
</protein>
<reference evidence="1" key="1">
    <citation type="submission" date="2020-07" db="EMBL/GenBank/DDBJ databases">
        <authorList>
            <person name="Nazaruddin N."/>
        </authorList>
    </citation>
    <scope>NUCLEOTIDE SEQUENCE</scope>
</reference>
<keyword evidence="2" id="KW-1185">Reference proteome</keyword>
<dbReference type="OrthoDB" id="7611394at2759"/>
<comment type="caution">
    <text evidence="1">The sequence shown here is derived from an EMBL/GenBank/DDBJ whole genome shotgun (WGS) entry which is preliminary data.</text>
</comment>
<dbReference type="EMBL" id="CAJDYZ010006060">
    <property type="protein sequence ID" value="CAD1473029.1"/>
    <property type="molecule type" value="Genomic_DNA"/>
</dbReference>